<dbReference type="GO" id="GO:0003743">
    <property type="term" value="F:translation initiation factor activity"/>
    <property type="evidence" value="ECO:0007669"/>
    <property type="project" value="UniProtKB-KW"/>
</dbReference>
<dbReference type="Gene3D" id="3.30.70.330">
    <property type="match status" value="1"/>
</dbReference>
<evidence type="ECO:0000313" key="8">
    <source>
        <dbReference type="Proteomes" id="UP000187609"/>
    </source>
</evidence>
<dbReference type="STRING" id="49451.A0A1J6K3Y3"/>
<evidence type="ECO:0000259" key="6">
    <source>
        <dbReference type="Pfam" id="PF00076"/>
    </source>
</evidence>
<evidence type="ECO:0000313" key="7">
    <source>
        <dbReference type="EMBL" id="OIT24789.1"/>
    </source>
</evidence>
<dbReference type="Proteomes" id="UP000187609">
    <property type="component" value="Unassembled WGS sequence"/>
</dbReference>
<dbReference type="SUPFAM" id="SSF54928">
    <property type="entry name" value="RNA-binding domain, RBD"/>
    <property type="match status" value="1"/>
</dbReference>
<protein>
    <submittedName>
        <fullName evidence="7">Eukaryotic translation initiation factor 3 subunit b</fullName>
    </submittedName>
</protein>
<dbReference type="EMBL" id="MJEQ01003129">
    <property type="protein sequence ID" value="OIT24789.1"/>
    <property type="molecule type" value="Genomic_DNA"/>
</dbReference>
<keyword evidence="3 7" id="KW-0396">Initiation factor</keyword>
<dbReference type="PANTHER" id="PTHR14068">
    <property type="entry name" value="EUKARYOTIC TRANSLATION INITIATION FACTOR 3 EIF3 -RELATED"/>
    <property type="match status" value="1"/>
</dbReference>
<dbReference type="InterPro" id="IPR015943">
    <property type="entry name" value="WD40/YVTN_repeat-like_dom_sf"/>
</dbReference>
<accession>A0A1J6K3Y3</accession>
<gene>
    <name evidence="7" type="primary">TIF3B1_2</name>
    <name evidence="7" type="ORF">A4A49_36415</name>
</gene>
<feature type="domain" description="RRM" evidence="6">
    <location>
        <begin position="83"/>
        <end position="136"/>
    </location>
</feature>
<dbReference type="PANTHER" id="PTHR14068:SF0">
    <property type="entry name" value="EUKARYOTIC TRANSLATION INITIATION FACTOR 3 SUBUNIT B"/>
    <property type="match status" value="1"/>
</dbReference>
<dbReference type="SUPFAM" id="SSF82171">
    <property type="entry name" value="DPP6 N-terminal domain-like"/>
    <property type="match status" value="1"/>
</dbReference>
<dbReference type="CDD" id="cd12278">
    <property type="entry name" value="RRM_eIF3B"/>
    <property type="match status" value="1"/>
</dbReference>
<dbReference type="InterPro" id="IPR035979">
    <property type="entry name" value="RBD_domain_sf"/>
</dbReference>
<dbReference type="GO" id="GO:0031369">
    <property type="term" value="F:translation initiation factor binding"/>
    <property type="evidence" value="ECO:0007669"/>
    <property type="project" value="InterPro"/>
</dbReference>
<dbReference type="InterPro" id="IPR034363">
    <property type="entry name" value="eIF3B_RRM"/>
</dbReference>
<dbReference type="Gene3D" id="2.130.10.10">
    <property type="entry name" value="YVTN repeat-like/Quinoprotein amine dehydrogenase"/>
    <property type="match status" value="1"/>
</dbReference>
<keyword evidence="8" id="KW-1185">Reference proteome</keyword>
<dbReference type="Gramene" id="OIT24789">
    <property type="protein sequence ID" value="OIT24789"/>
    <property type="gene ID" value="A4A49_36415"/>
</dbReference>
<dbReference type="InterPro" id="IPR012677">
    <property type="entry name" value="Nucleotide-bd_a/b_plait_sf"/>
</dbReference>
<dbReference type="AlphaFoldDB" id="A0A1J6K3Y3"/>
<reference evidence="7" key="1">
    <citation type="submission" date="2016-11" db="EMBL/GenBank/DDBJ databases">
        <title>The genome of Nicotiana attenuata.</title>
        <authorList>
            <person name="Xu S."/>
            <person name="Brockmoeller T."/>
            <person name="Gaquerel E."/>
            <person name="Navarro A."/>
            <person name="Kuhl H."/>
            <person name="Gase K."/>
            <person name="Ling Z."/>
            <person name="Zhou W."/>
            <person name="Kreitzer C."/>
            <person name="Stanke M."/>
            <person name="Tang H."/>
            <person name="Lyons E."/>
            <person name="Pandey P."/>
            <person name="Pandey S.P."/>
            <person name="Timmermann B."/>
            <person name="Baldwin I.T."/>
        </authorList>
    </citation>
    <scope>NUCLEOTIDE SEQUENCE [LARGE SCALE GENOMIC DNA]</scope>
    <source>
        <strain evidence="7">UT</strain>
    </source>
</reference>
<comment type="caution">
    <text evidence="7">The sequence shown here is derived from an EMBL/GenBank/DDBJ whole genome shotgun (WGS) entry which is preliminary data.</text>
</comment>
<proteinExistence type="predicted"/>
<keyword evidence="5" id="KW-0648">Protein biosynthesis</keyword>
<dbReference type="InterPro" id="IPR011400">
    <property type="entry name" value="EIF3B"/>
</dbReference>
<evidence type="ECO:0000256" key="3">
    <source>
        <dbReference type="ARBA" id="ARBA00022540"/>
    </source>
</evidence>
<name>A0A1J6K3Y3_NICAT</name>
<dbReference type="GO" id="GO:0003723">
    <property type="term" value="F:RNA binding"/>
    <property type="evidence" value="ECO:0007669"/>
    <property type="project" value="UniProtKB-KW"/>
</dbReference>
<dbReference type="FunFam" id="3.30.70.330:FF:000235">
    <property type="entry name" value="Eukaryotic translation initiation factor 3 subunit B"/>
    <property type="match status" value="1"/>
</dbReference>
<keyword evidence="4" id="KW-0694">RNA-binding</keyword>
<evidence type="ECO:0000256" key="2">
    <source>
        <dbReference type="ARBA" id="ARBA00022490"/>
    </source>
</evidence>
<evidence type="ECO:0000256" key="4">
    <source>
        <dbReference type="ARBA" id="ARBA00022884"/>
    </source>
</evidence>
<dbReference type="InterPro" id="IPR000504">
    <property type="entry name" value="RRM_dom"/>
</dbReference>
<dbReference type="SMR" id="A0A1J6K3Y3"/>
<dbReference type="GO" id="GO:0005852">
    <property type="term" value="C:eukaryotic translation initiation factor 3 complex"/>
    <property type="evidence" value="ECO:0007669"/>
    <property type="project" value="InterPro"/>
</dbReference>
<evidence type="ECO:0000256" key="1">
    <source>
        <dbReference type="ARBA" id="ARBA00004496"/>
    </source>
</evidence>
<evidence type="ECO:0000256" key="5">
    <source>
        <dbReference type="ARBA" id="ARBA00022917"/>
    </source>
</evidence>
<dbReference type="Pfam" id="PF00076">
    <property type="entry name" value="RRM_1"/>
    <property type="match status" value="1"/>
</dbReference>
<sequence length="351" mass="40107">MVDVTYMGEITAIAARISVDLSQIDLDSIHLPPSEDCGIPSDDDDLMEEDPLEFDAGFGNILVVDNLLVVPKEKFEKLEGVVRKIYSQLGVIKEDGLWMPINPETQKTLGYCFIEYNTPQEAELSKEKTHGYKLDRSHIFAVNMFDDIEKFLKVENLQQWLTDEKARDQFVIRAGNDTEVLWNDARQLKPELVYKRSFWTETFFQWSPLGSYLATVHRQGAAIWGGATTFNRLMRYAHPRVKLIDFSPGERYLVTYNSHEPSNPRDTHRVVLNIFDVRTGKVMRDFKGSADEFAVGGTGGVTGVSWPVFRSRSIYYARKCDLEPFWSNKDPSKLSMVEDKAKKIKDTAQLG</sequence>
<organism evidence="7 8">
    <name type="scientific">Nicotiana attenuata</name>
    <name type="common">Coyote tobacco</name>
    <dbReference type="NCBI Taxonomy" id="49451"/>
    <lineage>
        <taxon>Eukaryota</taxon>
        <taxon>Viridiplantae</taxon>
        <taxon>Streptophyta</taxon>
        <taxon>Embryophyta</taxon>
        <taxon>Tracheophyta</taxon>
        <taxon>Spermatophyta</taxon>
        <taxon>Magnoliopsida</taxon>
        <taxon>eudicotyledons</taxon>
        <taxon>Gunneridae</taxon>
        <taxon>Pentapetalae</taxon>
        <taxon>asterids</taxon>
        <taxon>lamiids</taxon>
        <taxon>Solanales</taxon>
        <taxon>Solanaceae</taxon>
        <taxon>Nicotianoideae</taxon>
        <taxon>Nicotianeae</taxon>
        <taxon>Nicotiana</taxon>
    </lineage>
</organism>
<comment type="subcellular location">
    <subcellularLocation>
        <location evidence="1">Cytoplasm</location>
    </subcellularLocation>
</comment>
<keyword evidence="2" id="KW-0963">Cytoplasm</keyword>